<keyword evidence="1" id="KW-0472">Membrane</keyword>
<sequence length="70" mass="7282">MTNAPANKLRLASATALGSEVVGFALVGVLIDYTLGTLQSIPWATLILSPLGLVVAMIHLLKLVKPEAKA</sequence>
<dbReference type="EMBL" id="CP042425">
    <property type="protein sequence ID" value="QEL17047.1"/>
    <property type="molecule type" value="Genomic_DNA"/>
</dbReference>
<keyword evidence="1" id="KW-0812">Transmembrane</keyword>
<evidence type="ECO:0000313" key="2">
    <source>
        <dbReference type="EMBL" id="QEL17047.1"/>
    </source>
</evidence>
<dbReference type="RefSeq" id="WP_149111704.1">
    <property type="nucleotide sequence ID" value="NZ_CP042425.1"/>
</dbReference>
<evidence type="ECO:0000256" key="1">
    <source>
        <dbReference type="SAM" id="Phobius"/>
    </source>
</evidence>
<accession>A0A5C1AFZ5</accession>
<protein>
    <recommendedName>
        <fullName evidence="4">AtpZ/AtpI family protein</fullName>
    </recommendedName>
</protein>
<dbReference type="Proteomes" id="UP000324974">
    <property type="component" value="Chromosome"/>
</dbReference>
<organism evidence="2 3">
    <name type="scientific">Limnoglobus roseus</name>
    <dbReference type="NCBI Taxonomy" id="2598579"/>
    <lineage>
        <taxon>Bacteria</taxon>
        <taxon>Pseudomonadati</taxon>
        <taxon>Planctomycetota</taxon>
        <taxon>Planctomycetia</taxon>
        <taxon>Gemmatales</taxon>
        <taxon>Gemmataceae</taxon>
        <taxon>Limnoglobus</taxon>
    </lineage>
</organism>
<dbReference type="KEGG" id="lrs:PX52LOC_04023"/>
<gene>
    <name evidence="2" type="ORF">PX52LOC_04023</name>
</gene>
<name>A0A5C1AFZ5_9BACT</name>
<feature type="transmembrane region" description="Helical" evidence="1">
    <location>
        <begin position="43"/>
        <end position="64"/>
    </location>
</feature>
<keyword evidence="3" id="KW-1185">Reference proteome</keyword>
<keyword evidence="1" id="KW-1133">Transmembrane helix</keyword>
<feature type="transmembrane region" description="Helical" evidence="1">
    <location>
        <begin position="12"/>
        <end position="31"/>
    </location>
</feature>
<evidence type="ECO:0008006" key="4">
    <source>
        <dbReference type="Google" id="ProtNLM"/>
    </source>
</evidence>
<reference evidence="3" key="1">
    <citation type="submission" date="2019-08" db="EMBL/GenBank/DDBJ databases">
        <title>Limnoglobus roseus gen. nov., sp. nov., a novel freshwater planctomycete with a giant genome from the family Gemmataceae.</title>
        <authorList>
            <person name="Kulichevskaya I.S."/>
            <person name="Naumoff D.G."/>
            <person name="Miroshnikov K."/>
            <person name="Ivanova A."/>
            <person name="Philippov D.A."/>
            <person name="Hakobyan A."/>
            <person name="Rijpstra I.C."/>
            <person name="Sinninghe Damste J.S."/>
            <person name="Liesack W."/>
            <person name="Dedysh S.N."/>
        </authorList>
    </citation>
    <scope>NUCLEOTIDE SEQUENCE [LARGE SCALE GENOMIC DNA]</scope>
    <source>
        <strain evidence="3">PX52</strain>
    </source>
</reference>
<evidence type="ECO:0000313" key="3">
    <source>
        <dbReference type="Proteomes" id="UP000324974"/>
    </source>
</evidence>
<dbReference type="AlphaFoldDB" id="A0A5C1AFZ5"/>
<proteinExistence type="predicted"/>